<name>A0A6N9Q512_9BACL</name>
<evidence type="ECO:0000313" key="4">
    <source>
        <dbReference type="Proteomes" id="UP000448943"/>
    </source>
</evidence>
<keyword evidence="4" id="KW-1185">Reference proteome</keyword>
<evidence type="ECO:0000256" key="1">
    <source>
        <dbReference type="SAM" id="Phobius"/>
    </source>
</evidence>
<organism evidence="3 4">
    <name type="scientific">Chengkuizengella marina</name>
    <dbReference type="NCBI Taxonomy" id="2507566"/>
    <lineage>
        <taxon>Bacteria</taxon>
        <taxon>Bacillati</taxon>
        <taxon>Bacillota</taxon>
        <taxon>Bacilli</taxon>
        <taxon>Bacillales</taxon>
        <taxon>Paenibacillaceae</taxon>
        <taxon>Chengkuizengella</taxon>
    </lineage>
</organism>
<evidence type="ECO:0000313" key="3">
    <source>
        <dbReference type="EMBL" id="NBI29860.1"/>
    </source>
</evidence>
<protein>
    <recommendedName>
        <fullName evidence="2">DUF4097 domain-containing protein</fullName>
    </recommendedName>
</protein>
<gene>
    <name evidence="3" type="ORF">ERL59_12915</name>
</gene>
<proteinExistence type="predicted"/>
<comment type="caution">
    <text evidence="3">The sequence shown here is derived from an EMBL/GenBank/DDBJ whole genome shotgun (WGS) entry which is preliminary data.</text>
</comment>
<sequence>MLNLTLEQLREENKLRKFTFLGIILVIVGAVGAFTFLDDAFETVDIFEEKKVSGNQYKNIEIDTSSVDVNVIPTAKKELIVTLSGEVSKRYEEVYDLVLEERGDMLQIELKEKNIFFNVGFVINKVDLQVEIPQKLYDSVKVDVTSGDIDVAQLQANDLTLSTSSGDVTIEELNASDVELTATSGNISAKNGVISSNMLIETSSGDIDTENIISNILTLEVTSGNIEFTNNEVKTSTLQTSSGNITIYNDEHKGDIKAKTTSGDITIDFEQENESLLIDFKTSSGDVDIRREGYLFEEKSDSKAIGKIGSGKYNIEARASSGDITLK</sequence>
<dbReference type="Pfam" id="PF13349">
    <property type="entry name" value="DUF4097"/>
    <property type="match status" value="1"/>
</dbReference>
<dbReference type="Proteomes" id="UP000448943">
    <property type="component" value="Unassembled WGS sequence"/>
</dbReference>
<dbReference type="Gene3D" id="2.160.20.120">
    <property type="match status" value="1"/>
</dbReference>
<reference evidence="3 4" key="1">
    <citation type="submission" date="2019-01" db="EMBL/GenBank/DDBJ databases">
        <title>Chengkuizengella sp. nov., isolated from deep-sea sediment of East Pacific Ocean.</title>
        <authorList>
            <person name="Yang J."/>
            <person name="Lai Q."/>
            <person name="Shao Z."/>
        </authorList>
    </citation>
    <scope>NUCLEOTIDE SEQUENCE [LARGE SCALE GENOMIC DNA]</scope>
    <source>
        <strain evidence="3 4">YPA3-1-1</strain>
    </source>
</reference>
<accession>A0A6N9Q512</accession>
<keyword evidence="1" id="KW-0812">Transmembrane</keyword>
<dbReference type="AlphaFoldDB" id="A0A6N9Q512"/>
<keyword evidence="1" id="KW-1133">Transmembrane helix</keyword>
<dbReference type="EMBL" id="SIJB01000028">
    <property type="protein sequence ID" value="NBI29860.1"/>
    <property type="molecule type" value="Genomic_DNA"/>
</dbReference>
<dbReference type="PANTHER" id="PTHR34094">
    <property type="match status" value="1"/>
</dbReference>
<feature type="transmembrane region" description="Helical" evidence="1">
    <location>
        <begin position="18"/>
        <end position="37"/>
    </location>
</feature>
<keyword evidence="1" id="KW-0472">Membrane</keyword>
<feature type="domain" description="DUF4097" evidence="2">
    <location>
        <begin position="58"/>
        <end position="212"/>
    </location>
</feature>
<dbReference type="InterPro" id="IPR025164">
    <property type="entry name" value="Toastrack_DUF4097"/>
</dbReference>
<evidence type="ECO:0000259" key="2">
    <source>
        <dbReference type="Pfam" id="PF13349"/>
    </source>
</evidence>
<dbReference type="PANTHER" id="PTHR34094:SF1">
    <property type="entry name" value="PROTEIN FAM185A"/>
    <property type="match status" value="1"/>
</dbReference>